<dbReference type="Gene3D" id="1.10.357.10">
    <property type="entry name" value="Tetracycline Repressor, domain 2"/>
    <property type="match status" value="1"/>
</dbReference>
<evidence type="ECO:0000256" key="2">
    <source>
        <dbReference type="PROSITE-ProRule" id="PRU00335"/>
    </source>
</evidence>
<dbReference type="InterPro" id="IPR036271">
    <property type="entry name" value="Tet_transcr_reg_TetR-rel_C_sf"/>
</dbReference>
<dbReference type="SUPFAM" id="SSF46689">
    <property type="entry name" value="Homeodomain-like"/>
    <property type="match status" value="1"/>
</dbReference>
<evidence type="ECO:0000259" key="4">
    <source>
        <dbReference type="PROSITE" id="PS50977"/>
    </source>
</evidence>
<accession>A0ABV9MZJ6</accession>
<dbReference type="PROSITE" id="PS50977">
    <property type="entry name" value="HTH_TETR_2"/>
    <property type="match status" value="1"/>
</dbReference>
<dbReference type="RefSeq" id="WP_204652924.1">
    <property type="nucleotide sequence ID" value="NZ_JAFBFD010000003.1"/>
</dbReference>
<keyword evidence="1 2" id="KW-0238">DNA-binding</keyword>
<keyword evidence="3" id="KW-1133">Transmembrane helix</keyword>
<evidence type="ECO:0000313" key="5">
    <source>
        <dbReference type="EMBL" id="MFC4720596.1"/>
    </source>
</evidence>
<dbReference type="SUPFAM" id="SSF48498">
    <property type="entry name" value="Tetracyclin repressor-like, C-terminal domain"/>
    <property type="match status" value="1"/>
</dbReference>
<reference evidence="6" key="1">
    <citation type="journal article" date="2019" name="Int. J. Syst. Evol. Microbiol.">
        <title>The Global Catalogue of Microorganisms (GCM) 10K type strain sequencing project: providing services to taxonomists for standard genome sequencing and annotation.</title>
        <authorList>
            <consortium name="The Broad Institute Genomics Platform"/>
            <consortium name="The Broad Institute Genome Sequencing Center for Infectious Disease"/>
            <person name="Wu L."/>
            <person name="Ma J."/>
        </authorList>
    </citation>
    <scope>NUCLEOTIDE SEQUENCE [LARGE SCALE GENOMIC DNA]</scope>
    <source>
        <strain evidence="6">CGMCC 1.19032</strain>
    </source>
</reference>
<comment type="caution">
    <text evidence="5">The sequence shown here is derived from an EMBL/GenBank/DDBJ whole genome shotgun (WGS) entry which is preliminary data.</text>
</comment>
<keyword evidence="3" id="KW-0812">Transmembrane</keyword>
<name>A0ABV9MZJ6_9ENTE</name>
<evidence type="ECO:0000256" key="1">
    <source>
        <dbReference type="ARBA" id="ARBA00023125"/>
    </source>
</evidence>
<dbReference type="InterPro" id="IPR009057">
    <property type="entry name" value="Homeodomain-like_sf"/>
</dbReference>
<proteinExistence type="predicted"/>
<keyword evidence="3" id="KW-0472">Membrane</keyword>
<dbReference type="Proteomes" id="UP001595969">
    <property type="component" value="Unassembled WGS sequence"/>
</dbReference>
<dbReference type="Pfam" id="PF00440">
    <property type="entry name" value="TetR_N"/>
    <property type="match status" value="1"/>
</dbReference>
<feature type="DNA-binding region" description="H-T-H motif" evidence="2">
    <location>
        <begin position="29"/>
        <end position="48"/>
    </location>
</feature>
<evidence type="ECO:0000256" key="3">
    <source>
        <dbReference type="SAM" id="Phobius"/>
    </source>
</evidence>
<dbReference type="InterPro" id="IPR001647">
    <property type="entry name" value="HTH_TetR"/>
</dbReference>
<evidence type="ECO:0000313" key="6">
    <source>
        <dbReference type="Proteomes" id="UP001595969"/>
    </source>
</evidence>
<dbReference type="EMBL" id="JBHSGS010000065">
    <property type="protein sequence ID" value="MFC4720596.1"/>
    <property type="molecule type" value="Genomic_DNA"/>
</dbReference>
<dbReference type="Gene3D" id="1.10.10.60">
    <property type="entry name" value="Homeodomain-like"/>
    <property type="match status" value="1"/>
</dbReference>
<sequence length="199" mass="22906">MARKKTITREQILTAAYQVIADNGFSHFTARNIALQMNCSTQPIYLEFKNMDDLKDGLFTMMAEKVNEDFLAVRKKQNILVELGTNFIELAVNQPQLYRALYLEEISGASQMQVAFREYFYEVLKQDDVLRTLDLDKQASLYCSFWIFISGIASMISTELLHYSKTEIEALLSSFIEATLEDKGKEITLFTLGNFFKNN</sequence>
<feature type="transmembrane region" description="Helical" evidence="3">
    <location>
        <begin position="139"/>
        <end position="157"/>
    </location>
</feature>
<keyword evidence="6" id="KW-1185">Reference proteome</keyword>
<gene>
    <name evidence="5" type="ORF">ACFO5I_12765</name>
</gene>
<protein>
    <submittedName>
        <fullName evidence="5">TetR/AcrR family transcriptional regulator</fullName>
    </submittedName>
</protein>
<feature type="domain" description="HTH tetR-type" evidence="4">
    <location>
        <begin position="6"/>
        <end position="66"/>
    </location>
</feature>
<organism evidence="5 6">
    <name type="scientific">Enterococcus lemanii</name>
    <dbReference type="NCBI Taxonomy" id="1159752"/>
    <lineage>
        <taxon>Bacteria</taxon>
        <taxon>Bacillati</taxon>
        <taxon>Bacillota</taxon>
        <taxon>Bacilli</taxon>
        <taxon>Lactobacillales</taxon>
        <taxon>Enterococcaceae</taxon>
        <taxon>Enterococcus</taxon>
    </lineage>
</organism>